<dbReference type="EMBL" id="AOKG01002177">
    <property type="protein sequence ID" value="EPN38590.1"/>
    <property type="molecule type" value="Genomic_DNA"/>
</dbReference>
<protein>
    <submittedName>
        <fullName evidence="1">Beta-lactamase</fullName>
    </submittedName>
</protein>
<comment type="caution">
    <text evidence="1">The sequence shown here is derived from an EMBL/GenBank/DDBJ whole genome shotgun (WGS) entry which is preliminary data.</text>
</comment>
<name>S6TA22_PSESF</name>
<accession>S6TA22</accession>
<reference evidence="1 2" key="1">
    <citation type="journal article" date="2013" name="PLoS Pathog.">
        <title>Genomic analysis of the Kiwifruit pathogen Pseudomonas syringae pv. actinidiae provides insight into the origins of an emergent plant disease.</title>
        <authorList>
            <person name="McCann H.C."/>
            <person name="Rikkerink E.H."/>
            <person name="Bertels F."/>
            <person name="Fiers M."/>
            <person name="Lu A."/>
            <person name="Rees-George J."/>
            <person name="Andersen M.T."/>
            <person name="Gleave A.P."/>
            <person name="Haubold B."/>
            <person name="Wohlers M.W."/>
            <person name="Guttman D.S."/>
            <person name="Wang P.W."/>
            <person name="Straub C."/>
            <person name="Vanneste J.L."/>
            <person name="Rainey P.B."/>
            <person name="Templeton M.D."/>
        </authorList>
    </citation>
    <scope>NUCLEOTIDE SEQUENCE [LARGE SCALE GENOMIC DNA]</scope>
    <source>
        <strain evidence="1 2">ICMP 18807</strain>
    </source>
</reference>
<gene>
    <name evidence="1" type="ORF">A244_31594</name>
</gene>
<sequence>MILLDEPAVQRIDEVWRRFVDQGLIVGGVLLLA</sequence>
<dbReference type="Proteomes" id="UP000015729">
    <property type="component" value="Unassembled WGS sequence"/>
</dbReference>
<dbReference type="AlphaFoldDB" id="S6TA22"/>
<organism evidence="1 2">
    <name type="scientific">Pseudomonas syringae pv. actinidiae ICMP 18807</name>
    <dbReference type="NCBI Taxonomy" id="1194404"/>
    <lineage>
        <taxon>Bacteria</taxon>
        <taxon>Pseudomonadati</taxon>
        <taxon>Pseudomonadota</taxon>
        <taxon>Gammaproteobacteria</taxon>
        <taxon>Pseudomonadales</taxon>
        <taxon>Pseudomonadaceae</taxon>
        <taxon>Pseudomonas</taxon>
        <taxon>Pseudomonas syringae</taxon>
    </lineage>
</organism>
<evidence type="ECO:0000313" key="1">
    <source>
        <dbReference type="EMBL" id="EPN38590.1"/>
    </source>
</evidence>
<evidence type="ECO:0000313" key="2">
    <source>
        <dbReference type="Proteomes" id="UP000015729"/>
    </source>
</evidence>
<proteinExistence type="predicted"/>
<feature type="non-terminal residue" evidence="1">
    <location>
        <position position="33"/>
    </location>
</feature>